<dbReference type="EMBL" id="UGRI01000001">
    <property type="protein sequence ID" value="SUA24292.1"/>
    <property type="molecule type" value="Genomic_DNA"/>
</dbReference>
<dbReference type="AlphaFoldDB" id="A0A378W0X8"/>
<evidence type="ECO:0000256" key="4">
    <source>
        <dbReference type="ARBA" id="ARBA00022989"/>
    </source>
</evidence>
<evidence type="ECO:0000256" key="1">
    <source>
        <dbReference type="ARBA" id="ARBA00004141"/>
    </source>
</evidence>
<protein>
    <submittedName>
        <fullName evidence="9">NadC family protein</fullName>
    </submittedName>
</protein>
<feature type="compositionally biased region" description="Pro residues" evidence="6">
    <location>
        <begin position="170"/>
        <end position="184"/>
    </location>
</feature>
<proteinExistence type="predicted"/>
<dbReference type="GO" id="GO:0022857">
    <property type="term" value="F:transmembrane transporter activity"/>
    <property type="evidence" value="ECO:0007669"/>
    <property type="project" value="UniProtKB-ARBA"/>
</dbReference>
<keyword evidence="4 7" id="KW-1133">Transmembrane helix</keyword>
<evidence type="ECO:0000256" key="2">
    <source>
        <dbReference type="ARBA" id="ARBA00022448"/>
    </source>
</evidence>
<dbReference type="InterPro" id="IPR004680">
    <property type="entry name" value="Cit_transptr-like_dom"/>
</dbReference>
<sequence>MQRLDRKIAVSLLRLSRGNMKVAVLMLFLVTAFLSMWISNTATAAMMLPLAMGMLSHLDREKEHKTYVFLLLGIAYCASIGGLGTLVGSPPNLIAAKALNLDFVGWMKLGLPMMLLILPLMLLSLYVILKPNLNERVEIKAESIPWTLHRVIALLISLPQPPRGYSAPKSKPPSAFPIPTPLSP</sequence>
<keyword evidence="3 7" id="KW-0812">Transmembrane</keyword>
<feature type="transmembrane region" description="Helical" evidence="7">
    <location>
        <begin position="67"/>
        <end position="89"/>
    </location>
</feature>
<feature type="transmembrane region" description="Helical" evidence="7">
    <location>
        <begin position="109"/>
        <end position="129"/>
    </location>
</feature>
<evidence type="ECO:0000259" key="8">
    <source>
        <dbReference type="Pfam" id="PF03600"/>
    </source>
</evidence>
<evidence type="ECO:0000256" key="6">
    <source>
        <dbReference type="SAM" id="MobiDB-lite"/>
    </source>
</evidence>
<keyword evidence="5 7" id="KW-0472">Membrane</keyword>
<evidence type="ECO:0000313" key="9">
    <source>
        <dbReference type="EMBL" id="SUA24292.1"/>
    </source>
</evidence>
<name>A0A378W0X8_NEIGO</name>
<feature type="region of interest" description="Disordered" evidence="6">
    <location>
        <begin position="165"/>
        <end position="184"/>
    </location>
</feature>
<feature type="domain" description="Citrate transporter-like" evidence="8">
    <location>
        <begin position="6"/>
        <end position="136"/>
    </location>
</feature>
<dbReference type="GO" id="GO:0005886">
    <property type="term" value="C:plasma membrane"/>
    <property type="evidence" value="ECO:0007669"/>
    <property type="project" value="TreeGrafter"/>
</dbReference>
<dbReference type="Pfam" id="PF03600">
    <property type="entry name" value="CitMHS"/>
    <property type="match status" value="1"/>
</dbReference>
<gene>
    <name evidence="9" type="primary">sdcS_1</name>
    <name evidence="9" type="ORF">NCTC11421_02289</name>
</gene>
<dbReference type="PANTHER" id="PTHR10283:SF82">
    <property type="entry name" value="SOLUTE CARRIER FAMILY 13 MEMBER 2"/>
    <property type="match status" value="1"/>
</dbReference>
<evidence type="ECO:0000256" key="7">
    <source>
        <dbReference type="SAM" id="Phobius"/>
    </source>
</evidence>
<organism evidence="9">
    <name type="scientific">Neisseria gonorrhoeae</name>
    <dbReference type="NCBI Taxonomy" id="485"/>
    <lineage>
        <taxon>Bacteria</taxon>
        <taxon>Pseudomonadati</taxon>
        <taxon>Pseudomonadota</taxon>
        <taxon>Betaproteobacteria</taxon>
        <taxon>Neisseriales</taxon>
        <taxon>Neisseriaceae</taxon>
        <taxon>Neisseria</taxon>
    </lineage>
</organism>
<evidence type="ECO:0000256" key="5">
    <source>
        <dbReference type="ARBA" id="ARBA00023136"/>
    </source>
</evidence>
<keyword evidence="2" id="KW-0813">Transport</keyword>
<dbReference type="PANTHER" id="PTHR10283">
    <property type="entry name" value="SOLUTE CARRIER FAMILY 13 MEMBER"/>
    <property type="match status" value="1"/>
</dbReference>
<reference evidence="9" key="1">
    <citation type="submission" date="2018-06" db="EMBL/GenBank/DDBJ databases">
        <authorList>
            <consortium name="Pathogen Informatics"/>
            <person name="Doyle S."/>
        </authorList>
    </citation>
    <scope>NUCLEOTIDE SEQUENCE [LARGE SCALE GENOMIC DNA]</scope>
    <source>
        <strain evidence="9">NCTC11421</strain>
    </source>
</reference>
<comment type="subcellular location">
    <subcellularLocation>
        <location evidence="1">Membrane</location>
        <topology evidence="1">Multi-pass membrane protein</topology>
    </subcellularLocation>
</comment>
<feature type="transmembrane region" description="Helical" evidence="7">
    <location>
        <begin position="22"/>
        <end position="55"/>
    </location>
</feature>
<evidence type="ECO:0000256" key="3">
    <source>
        <dbReference type="ARBA" id="ARBA00022692"/>
    </source>
</evidence>
<accession>A0A378W0X8</accession>